<organism evidence="4 5">
    <name type="scientific">Paludisphaera borealis</name>
    <dbReference type="NCBI Taxonomy" id="1387353"/>
    <lineage>
        <taxon>Bacteria</taxon>
        <taxon>Pseudomonadati</taxon>
        <taxon>Planctomycetota</taxon>
        <taxon>Planctomycetia</taxon>
        <taxon>Isosphaerales</taxon>
        <taxon>Isosphaeraceae</taxon>
        <taxon>Paludisphaera</taxon>
    </lineage>
</organism>
<dbReference type="InterPro" id="IPR006675">
    <property type="entry name" value="HDIG_dom"/>
</dbReference>
<evidence type="ECO:0000259" key="3">
    <source>
        <dbReference type="SMART" id="SM00471"/>
    </source>
</evidence>
<dbReference type="Pfam" id="PF01966">
    <property type="entry name" value="HD"/>
    <property type="match status" value="1"/>
</dbReference>
<dbReference type="STRING" id="1387353.BSF38_01504"/>
<dbReference type="NCBIfam" id="TIGR00277">
    <property type="entry name" value="HDIG"/>
    <property type="match status" value="1"/>
</dbReference>
<feature type="transmembrane region" description="Helical" evidence="2">
    <location>
        <begin position="448"/>
        <end position="466"/>
    </location>
</feature>
<feature type="region of interest" description="Disordered" evidence="1">
    <location>
        <begin position="83"/>
        <end position="103"/>
    </location>
</feature>
<evidence type="ECO:0000256" key="2">
    <source>
        <dbReference type="SAM" id="Phobius"/>
    </source>
</evidence>
<feature type="domain" description="HD/PDEase" evidence="3">
    <location>
        <begin position="528"/>
        <end position="618"/>
    </location>
</feature>
<keyword evidence="2" id="KW-0812">Transmembrane</keyword>
<feature type="transmembrane region" description="Helical" evidence="2">
    <location>
        <begin position="354"/>
        <end position="373"/>
    </location>
</feature>
<dbReference type="CDD" id="cd00077">
    <property type="entry name" value="HDc"/>
    <property type="match status" value="1"/>
</dbReference>
<gene>
    <name evidence="4" type="ORF">BSF38_01504</name>
</gene>
<dbReference type="RefSeq" id="WP_076344418.1">
    <property type="nucleotide sequence ID" value="NZ_CP019082.1"/>
</dbReference>
<evidence type="ECO:0000256" key="1">
    <source>
        <dbReference type="SAM" id="MobiDB-lite"/>
    </source>
</evidence>
<dbReference type="OrthoDB" id="9806952at2"/>
<dbReference type="InterPro" id="IPR052722">
    <property type="entry name" value="PgpH_phosphodiesterase"/>
</dbReference>
<feature type="transmembrane region" description="Helical" evidence="2">
    <location>
        <begin position="323"/>
        <end position="342"/>
    </location>
</feature>
<dbReference type="SUPFAM" id="SSF109604">
    <property type="entry name" value="HD-domain/PDEase-like"/>
    <property type="match status" value="1"/>
</dbReference>
<dbReference type="Proteomes" id="UP000186309">
    <property type="component" value="Chromosome"/>
</dbReference>
<proteinExistence type="predicted"/>
<dbReference type="KEGG" id="pbor:BSF38_01504"/>
<dbReference type="EMBL" id="CP019082">
    <property type="protein sequence ID" value="APW60042.1"/>
    <property type="molecule type" value="Genomic_DNA"/>
</dbReference>
<reference evidence="5" key="1">
    <citation type="submission" date="2016-12" db="EMBL/GenBank/DDBJ databases">
        <title>Comparative genomics of four Isosphaeraceae planctomycetes: a common pool of plasmids and glycoside hydrolase genes.</title>
        <authorList>
            <person name="Ivanova A."/>
        </authorList>
    </citation>
    <scope>NUCLEOTIDE SEQUENCE [LARGE SCALE GENOMIC DNA]</scope>
    <source>
        <strain evidence="5">PX4</strain>
    </source>
</reference>
<dbReference type="Gene3D" id="1.10.3210.10">
    <property type="entry name" value="Hypothetical protein af1432"/>
    <property type="match status" value="1"/>
</dbReference>
<feature type="transmembrane region" description="Helical" evidence="2">
    <location>
        <begin position="478"/>
        <end position="499"/>
    </location>
</feature>
<dbReference type="InterPro" id="IPR011621">
    <property type="entry name" value="Metal-dep_PHydrolase_7TM_intra"/>
</dbReference>
<dbReference type="PANTHER" id="PTHR36442:SF1">
    <property type="entry name" value="CYCLIC-DI-AMP PHOSPHODIESTERASE PGPH"/>
    <property type="match status" value="1"/>
</dbReference>
<dbReference type="InterPro" id="IPR011624">
    <property type="entry name" value="Metal-dep_PHydrolase_7TM_extra"/>
</dbReference>
<feature type="transmembrane region" description="Helical" evidence="2">
    <location>
        <begin position="385"/>
        <end position="407"/>
    </location>
</feature>
<keyword evidence="5" id="KW-1185">Reference proteome</keyword>
<dbReference type="PANTHER" id="PTHR36442">
    <property type="entry name" value="CYCLIC-DI-AMP PHOSPHODIESTERASE PGPH"/>
    <property type="match status" value="1"/>
</dbReference>
<keyword evidence="2" id="KW-0472">Membrane</keyword>
<dbReference type="InterPro" id="IPR003607">
    <property type="entry name" value="HD/PDEase_dom"/>
</dbReference>
<dbReference type="InterPro" id="IPR006674">
    <property type="entry name" value="HD_domain"/>
</dbReference>
<dbReference type="Pfam" id="PF07698">
    <property type="entry name" value="7TM-7TMR_HD"/>
    <property type="match status" value="1"/>
</dbReference>
<dbReference type="AlphaFoldDB" id="A0A1U7CM80"/>
<name>A0A1U7CM80_9BACT</name>
<feature type="transmembrane region" description="Helical" evidence="2">
    <location>
        <begin position="414"/>
        <end position="436"/>
    </location>
</feature>
<evidence type="ECO:0000313" key="4">
    <source>
        <dbReference type="EMBL" id="APW60042.1"/>
    </source>
</evidence>
<dbReference type="Pfam" id="PF07697">
    <property type="entry name" value="7TMR-HDED"/>
    <property type="match status" value="1"/>
</dbReference>
<sequence>MSIGKRRPKPSRAQLRSFPSVSLQQSRLARQRARLVSLSLVALTVLATSAIVHGSGPAFTYRLGQRPDREIRVNVKEFRIRNQTKTSNERQAAADQVPPSMVNDPAPIKDLAERLDDLTVTIAKSQRYEELAKTLISTWKLKPETYLDIKAATDTPQRRDNLHIQIAKAFVPLLDAGVLGPGALPRNEETSRTLSIRNLDQPVSEARVFPRERVVPERIVKPDGAVAREFIAAFTTPRVGETLFQLVADRLDGRPTLTYEQEETALLREIARNQVTEHYDPFTRGEVLVEQGQTIGEEQLILLRMEHDEAINSLTLGERARRALGILVMVSALFILTGYYVARHERLIAADFGRTATICALVVISLGIVRLLANQSWNADLIPVASAAMILAIAYNPGFGLVATFGLSLLTCMALGTGIGHFLVLMGGTAAGVLGLNDVRTRTKLIKVGATAALGYLIMTWATGLWEHQPIELIRSDGLWRAGWGLMAGFFMGGSLPFLENAFGIVTGISLLELGDNTHPLLQELVRRAPGTHNHSITVGAIAEAAAERIGANGLLVRIGAYFHDIGKMLKPHYFVENQTGSTNRHANLAPAMSTLIIIGHVKDGVDLGRQHHLPERIIDLIEQHHGTTLVEYFFHEANRRNGCNPDGATIQESAFRYPGPKPQSKEAGILMMSDCVESASRTLSEPTPSRIEGLVSELIDKRLRDGQFDECGLTLREIAEIRDSLIKSLIGIYHGRVKYPEQRTA</sequence>
<accession>A0A1U7CM80</accession>
<protein>
    <recommendedName>
        <fullName evidence="3">HD/PDEase domain-containing protein</fullName>
    </recommendedName>
</protein>
<dbReference type="SMART" id="SM00471">
    <property type="entry name" value="HDc"/>
    <property type="match status" value="1"/>
</dbReference>
<evidence type="ECO:0000313" key="5">
    <source>
        <dbReference type="Proteomes" id="UP000186309"/>
    </source>
</evidence>
<keyword evidence="2" id="KW-1133">Transmembrane helix</keyword>